<dbReference type="Pfam" id="PF03283">
    <property type="entry name" value="PAE"/>
    <property type="match status" value="3"/>
</dbReference>
<keyword evidence="6" id="KW-0964">Secreted</keyword>
<dbReference type="GO" id="GO:0052793">
    <property type="term" value="F:pectin acetylesterase activity"/>
    <property type="evidence" value="ECO:0007669"/>
    <property type="project" value="TreeGrafter"/>
</dbReference>
<dbReference type="EMBL" id="JAVXUP010002390">
    <property type="protein sequence ID" value="KAK3003613.1"/>
    <property type="molecule type" value="Genomic_DNA"/>
</dbReference>
<keyword evidence="5 6" id="KW-0961">Cell wall biogenesis/degradation</keyword>
<comment type="similarity">
    <text evidence="3 6">Belongs to the pectinacetylesterase family.</text>
</comment>
<keyword evidence="6" id="KW-0378">Hydrolase</keyword>
<dbReference type="Proteomes" id="UP001188597">
    <property type="component" value="Unassembled WGS sequence"/>
</dbReference>
<keyword evidence="6" id="KW-0732">Signal</keyword>
<evidence type="ECO:0000256" key="3">
    <source>
        <dbReference type="ARBA" id="ARBA00005784"/>
    </source>
</evidence>
<keyword evidence="4 6" id="KW-0134">Cell wall</keyword>
<evidence type="ECO:0000256" key="1">
    <source>
        <dbReference type="ARBA" id="ARBA00003534"/>
    </source>
</evidence>
<evidence type="ECO:0000313" key="7">
    <source>
        <dbReference type="EMBL" id="KAK3003613.1"/>
    </source>
</evidence>
<comment type="subcellular location">
    <subcellularLocation>
        <location evidence="2 6">Secreted</location>
        <location evidence="2 6">Cell wall</location>
    </subcellularLocation>
</comment>
<accession>A0AA89AII4</accession>
<organism evidence="7 8">
    <name type="scientific">Escallonia herrerae</name>
    <dbReference type="NCBI Taxonomy" id="1293975"/>
    <lineage>
        <taxon>Eukaryota</taxon>
        <taxon>Viridiplantae</taxon>
        <taxon>Streptophyta</taxon>
        <taxon>Embryophyta</taxon>
        <taxon>Tracheophyta</taxon>
        <taxon>Spermatophyta</taxon>
        <taxon>Magnoliopsida</taxon>
        <taxon>eudicotyledons</taxon>
        <taxon>Gunneridae</taxon>
        <taxon>Pentapetalae</taxon>
        <taxon>asterids</taxon>
        <taxon>campanulids</taxon>
        <taxon>Escalloniales</taxon>
        <taxon>Escalloniaceae</taxon>
        <taxon>Escallonia</taxon>
    </lineage>
</organism>
<feature type="chain" id="PRO_5041515231" description="Pectin acetylesterase" evidence="6">
    <location>
        <begin position="29"/>
        <end position="236"/>
    </location>
</feature>
<dbReference type="InterPro" id="IPR004963">
    <property type="entry name" value="PAE/NOTUM"/>
</dbReference>
<evidence type="ECO:0000256" key="6">
    <source>
        <dbReference type="RuleBase" id="RU363114"/>
    </source>
</evidence>
<keyword evidence="8" id="KW-1185">Reference proteome</keyword>
<gene>
    <name evidence="7" type="ORF">RJ639_019735</name>
</gene>
<name>A0AA89AII4_9ASTE</name>
<evidence type="ECO:0000256" key="2">
    <source>
        <dbReference type="ARBA" id="ARBA00004191"/>
    </source>
</evidence>
<dbReference type="GO" id="GO:0071555">
    <property type="term" value="P:cell wall organization"/>
    <property type="evidence" value="ECO:0007669"/>
    <property type="project" value="UniProtKB-KW"/>
</dbReference>
<comment type="function">
    <text evidence="1 6">Hydrolyzes acetyl esters in homogalacturonan regions of pectin. In type I primary cell wall, galacturonic acid residues of pectin can be acetylated at the O-2 and O-3 positions. Decreasing the degree of acetylation of pectin gels in vitro alters their physical properties.</text>
</comment>
<feature type="signal peptide" evidence="6">
    <location>
        <begin position="1"/>
        <end position="28"/>
    </location>
</feature>
<evidence type="ECO:0000256" key="5">
    <source>
        <dbReference type="ARBA" id="ARBA00023316"/>
    </source>
</evidence>
<dbReference type="AlphaFoldDB" id="A0AA89AII4"/>
<proteinExistence type="inferred from homology"/>
<reference evidence="7" key="1">
    <citation type="submission" date="2022-12" db="EMBL/GenBank/DDBJ databases">
        <title>Draft genome assemblies for two species of Escallonia (Escalloniales).</title>
        <authorList>
            <person name="Chanderbali A."/>
            <person name="Dervinis C."/>
            <person name="Anghel I."/>
            <person name="Soltis D."/>
            <person name="Soltis P."/>
            <person name="Zapata F."/>
        </authorList>
    </citation>
    <scope>NUCLEOTIDE SEQUENCE</scope>
    <source>
        <strain evidence="7">UCBG64.0493</strain>
        <tissue evidence="7">Leaf</tissue>
    </source>
</reference>
<protein>
    <recommendedName>
        <fullName evidence="6">Pectin acetylesterase</fullName>
        <ecNumber evidence="6">3.1.1.-</ecNumber>
    </recommendedName>
</protein>
<evidence type="ECO:0000256" key="4">
    <source>
        <dbReference type="ARBA" id="ARBA00022512"/>
    </source>
</evidence>
<evidence type="ECO:0000313" key="8">
    <source>
        <dbReference type="Proteomes" id="UP001188597"/>
    </source>
</evidence>
<dbReference type="PANTHER" id="PTHR21562:SF93">
    <property type="entry name" value="PECTIN ACETYLESTERASE 8"/>
    <property type="match status" value="1"/>
</dbReference>
<comment type="caution">
    <text evidence="7">The sequence shown here is derived from an EMBL/GenBank/DDBJ whole genome shotgun (WGS) entry which is preliminary data.</text>
</comment>
<dbReference type="PANTHER" id="PTHR21562">
    <property type="entry name" value="NOTUM-RELATED"/>
    <property type="match status" value="1"/>
</dbReference>
<sequence length="236" mass="25971">MIRMSRMISPTLGQCLCKLFCLVLLVKAEDSSVNITIVENAVATGAVCLDGTPPAYHFDKGAGDGANSWLVHLEALLTGCSAGGLASILHCDNFRDLMPATARVKCASDAGFIHAYSIFLLIQHILTPRPADDPGLSFQTCSFNYEKRSPRQAIPWKDFRLEFIITLARLGTCSSRGLFINSCFAHCQSTDGKKWFGDFAEKLGNKAMAKALGDWYHDRSGFRQIDFKHDLPQSCN</sequence>
<dbReference type="GO" id="GO:0009505">
    <property type="term" value="C:plant-type cell wall"/>
    <property type="evidence" value="ECO:0007669"/>
    <property type="project" value="TreeGrafter"/>
</dbReference>
<dbReference type="EC" id="3.1.1.-" evidence="6"/>